<dbReference type="STRING" id="7395.A0A1A9VJ41"/>
<sequence length="2287" mass="254987">MLRLNYHTGMGDSVHSLLRLMNHIYLLKSAATVRTTLAEDQIIQQVQQHEQVIQETEQLTIKMDKKLRKLKKQQKQEPEIQPLYKKAFDDVTTSITNESFEHLTTPTYEALPVQTLPQDIIESTALAEVPLMGPSVKPQSARAVKQLTPQKNSIFEEVSLVLETEQRTEKFIPTKEKVSESVTNIKMTVPQTNEVQPEQMAGKVVPLQVTSAIASSIKDMKQLQSVVVAIPLIGESASENIPELSKADHHAKFNITPLQAQQQEEVMISDTIEPLSVPRTPKITPTIQPEFSQNKALEILETVSLEREKKADITKPENIKLVGDRTPMLSKIEISETLSHDSVRELLLIEQPTSEYIKTEFREHEFYTAAQPLAIEKEGDLMHAPKPSTVNATCSLMESGLPLEITESKIAETVTETPSPRPTLTALAIDRLVLQDSILMQQPDAQSPLEEQQLPYLEQAKQAKIEMSGHLHVTGREEFVNEIKPQDFTISKTTAALAKVSSESAPLLANEVNATTSSESLGEMVNPETESTHIIKQSLIPSRYLAATQQDQAFESAKEGKLSAPELQRGRQKLNDRGHVANITEIFLQDKEMELKTVTPARDNAKATVEETANVLSVSTQQAVESESELQTLTQPSPHTADRKPVIADMRAAQVEIMSTQNSTTCLEETQIHVGKAQPEVFAISAGLITAPVIMESHDEIPAQKNVETAQIKSEFSLNKSSIEIYEVNVSEGSAEHIKEKQPNTVLVTPKPSEEVLKSYETTEIIPYEHSKEQEKFAAPNAVKLNFNMTTQHATQTTIQTKLDFTGKLTIETQPEGHHTQFETDLIEPLTNTFVQTHDKETDLPTQDKPVAKKAIPSTTNPLGVAQTTSNEVADYVDEFNPFELNRQQATYSVDHAITPAVYSEIQSLEPIGTYETKLTDVPKLTNMTIVENKMTLQIETTFTSENENESKTELLPSVAKAEEKLDVGAHKSPLTNIQEICDSLKELENDSSLETHCKVSGSGNLNEILVRGIQIYETEKQLTPAAHHKKQMANLEVESGVAALEEKTNVLESIEDFLSPPLSTSTAQITKVDTNLKVPVHANVETDYCMGKLQDFHTKNAQAMTKSDVLSETITTETLIYEDIKAKEVQRPLTKEKPTESIVEVRQYTIIEETPILLNREQELPEAVASNKVAQFTLSDKHPVPTTYKSIIMENVDILENFDLDSQNIKQITDDRLMFVGTSDQPQLLDSSKMVQGSDIAQPVQANVEHELAHSVTLEIQQLAELEGMLSIPRKTFSEISQITTSQMHGAPTIEEVKPQESASQIETLPLTGIIAKPIIEGTSHEISTTQVQPLEKLTKLDANETQKSRAVVTLNDSFKEVHLQCLTETLQSEADLSAFLPSEHMAKPCIAGMLTETQILKVTPYEKLIEAPSKLRAEAIAKCKAEDVLQRTQLKEVNVVMQSESLLSELSPRAQRAKAYMEGSQLETTVSEITALELLDDIKKSSTNEEFVQPSLSEVVGKAQLINKPLVLEKEAEIPTKISACSHSAFSTNESAHIEKTVTQVTACEDVSTLKEYLPFTSQIANVLIAPNEGEVQIVSTETTFGKEDILPEESEIKQEKAILTHHDLRAAIIEENLSLTTISETYEMTPRPERHATITQEMPSNKAKTIQATLAYEESTNLEPVCFDRFSHAESKTDARDALRTTTVQTFENIGEESGDFKPNETTTKPSISKSDMKASVTEEISPHTCVKLLEFSPTTTQSASVMRHGYHEKLLVSSVTPFENANELDSIDFNQQRASSMIEANSKAVATTSEQQPTSSTKRIEDLKPIEKLAHAEVTPTSTYIQEHQVVPVENVIDLQQHPVLPYADANKLFHSHNAYSAQSTETFEHVTPFSDKSIDDMSLTQSNKTDITTCELTTAVQSTQLIADTISDFSTITSKPKLSNAYLHIQSNNPKHECETQLILETETILPKLCKTPTLTPTVTETPQQYIPVKQQDIPIQTATELLTEWHKYQKAHTNLIELSQTLITDMTPIYTSTKDLDLMPPEKHHIKQATHALEILDKAHSHTVIYEIDTTQTPHIPEHTIQDTPNLMLQPSEETQLTEHAKEIPGQITIIKTLPKNQGRQKQSKRCTSVVRTAEGDKEDVTKIETVEEDDKKLQTTVMGEQIPIDEQPEEVKELPEEVRVVETISKDGKPTKKKIRTRVIKKIKGGKQEVTKIETVEEDDKKPQTTVTVEEAPIDEQPEEVKELPEEVRVVETISKDGKPTKKKIRTRVIKKIKGDKQEVTKIETVEEDDKKPQTT</sequence>
<evidence type="ECO:0000256" key="1">
    <source>
        <dbReference type="SAM" id="Coils"/>
    </source>
</evidence>
<dbReference type="Proteomes" id="UP000078200">
    <property type="component" value="Unassembled WGS sequence"/>
</dbReference>
<dbReference type="EnsemblMetazoa" id="GAUT039039-RA">
    <property type="protein sequence ID" value="GAUT039039-PA"/>
    <property type="gene ID" value="GAUT039039"/>
</dbReference>
<protein>
    <submittedName>
        <fullName evidence="3">Uncharacterized protein</fullName>
    </submittedName>
</protein>
<evidence type="ECO:0000313" key="3">
    <source>
        <dbReference type="EnsemblMetazoa" id="GAUT039039-PA"/>
    </source>
</evidence>
<feature type="coiled-coil region" evidence="1">
    <location>
        <begin position="39"/>
        <end position="76"/>
    </location>
</feature>
<name>A0A1A9VJ41_GLOAU</name>
<reference evidence="3" key="1">
    <citation type="submission" date="2020-05" db="UniProtKB">
        <authorList>
            <consortium name="EnsemblMetazoa"/>
        </authorList>
    </citation>
    <scope>IDENTIFICATION</scope>
    <source>
        <strain evidence="3">TTRI</strain>
    </source>
</reference>
<organism evidence="3 4">
    <name type="scientific">Glossina austeni</name>
    <name type="common">Savannah tsetse fly</name>
    <dbReference type="NCBI Taxonomy" id="7395"/>
    <lineage>
        <taxon>Eukaryota</taxon>
        <taxon>Metazoa</taxon>
        <taxon>Ecdysozoa</taxon>
        <taxon>Arthropoda</taxon>
        <taxon>Hexapoda</taxon>
        <taxon>Insecta</taxon>
        <taxon>Pterygota</taxon>
        <taxon>Neoptera</taxon>
        <taxon>Endopterygota</taxon>
        <taxon>Diptera</taxon>
        <taxon>Brachycera</taxon>
        <taxon>Muscomorpha</taxon>
        <taxon>Hippoboscoidea</taxon>
        <taxon>Glossinidae</taxon>
        <taxon>Glossina</taxon>
    </lineage>
</organism>
<proteinExistence type="predicted"/>
<feature type="compositionally biased region" description="Polar residues" evidence="2">
    <location>
        <begin position="1707"/>
        <end position="1717"/>
    </location>
</feature>
<evidence type="ECO:0000313" key="4">
    <source>
        <dbReference type="Proteomes" id="UP000078200"/>
    </source>
</evidence>
<feature type="region of interest" description="Disordered" evidence="2">
    <location>
        <begin position="2212"/>
        <end position="2237"/>
    </location>
</feature>
<feature type="region of interest" description="Disordered" evidence="2">
    <location>
        <begin position="1699"/>
        <end position="1723"/>
    </location>
</feature>
<keyword evidence="1" id="KW-0175">Coiled coil</keyword>
<evidence type="ECO:0000256" key="2">
    <source>
        <dbReference type="SAM" id="MobiDB-lite"/>
    </source>
</evidence>
<accession>A0A1A9VJ41</accession>
<dbReference type="VEuPathDB" id="VectorBase:GAUT039039"/>
<keyword evidence="4" id="KW-1185">Reference proteome</keyword>